<dbReference type="GO" id="GO:0019676">
    <property type="term" value="P:ammonia assimilation cycle"/>
    <property type="evidence" value="ECO:0007669"/>
    <property type="project" value="TreeGrafter"/>
</dbReference>
<dbReference type="InterPro" id="IPR017932">
    <property type="entry name" value="GATase_2_dom"/>
</dbReference>
<dbReference type="GO" id="GO:0046872">
    <property type="term" value="F:metal ion binding"/>
    <property type="evidence" value="ECO:0007669"/>
    <property type="project" value="UniProtKB-KW"/>
</dbReference>
<evidence type="ECO:0000256" key="12">
    <source>
        <dbReference type="ARBA" id="ARBA00023164"/>
    </source>
</evidence>
<dbReference type="Gene3D" id="3.60.20.10">
    <property type="entry name" value="Glutamine Phosphoribosylpyrophosphate, subunit 1, domain 1"/>
    <property type="match status" value="1"/>
</dbReference>
<comment type="cofactor">
    <cofactor evidence="1">
        <name>FMN</name>
        <dbReference type="ChEBI" id="CHEBI:58210"/>
    </cofactor>
</comment>
<evidence type="ECO:0008006" key="18">
    <source>
        <dbReference type="Google" id="ProtNLM"/>
    </source>
</evidence>
<dbReference type="InterPro" id="IPR029055">
    <property type="entry name" value="Ntn_hydrolases_N"/>
</dbReference>
<comment type="similarity">
    <text evidence="3">Belongs to the glutamate synthase family.</text>
</comment>
<evidence type="ECO:0000259" key="16">
    <source>
        <dbReference type="Pfam" id="PF04898"/>
    </source>
</evidence>
<dbReference type="PANTHER" id="PTHR11938:SF133">
    <property type="entry name" value="GLUTAMATE SYNTHASE (NADH)"/>
    <property type="match status" value="1"/>
</dbReference>
<evidence type="ECO:0000256" key="8">
    <source>
        <dbReference type="ARBA" id="ARBA00022962"/>
    </source>
</evidence>
<evidence type="ECO:0000256" key="10">
    <source>
        <dbReference type="ARBA" id="ARBA00023004"/>
    </source>
</evidence>
<evidence type="ECO:0000256" key="6">
    <source>
        <dbReference type="ARBA" id="ARBA00022643"/>
    </source>
</evidence>
<keyword evidence="10" id="KW-0408">Iron</keyword>
<dbReference type="GO" id="GO:0006537">
    <property type="term" value="P:glutamate biosynthetic process"/>
    <property type="evidence" value="ECO:0007669"/>
    <property type="project" value="UniProtKB-KW"/>
</dbReference>
<dbReference type="GO" id="GO:0051538">
    <property type="term" value="F:3 iron, 4 sulfur cluster binding"/>
    <property type="evidence" value="ECO:0007669"/>
    <property type="project" value="UniProtKB-KW"/>
</dbReference>
<keyword evidence="6" id="KW-0288">FMN</keyword>
<feature type="domain" description="Glutamine amidotransferase type-2" evidence="15">
    <location>
        <begin position="4"/>
        <end position="67"/>
    </location>
</feature>
<evidence type="ECO:0000313" key="17">
    <source>
        <dbReference type="EMBL" id="KKK86114.1"/>
    </source>
</evidence>
<evidence type="ECO:0000256" key="13">
    <source>
        <dbReference type="ARBA" id="ARBA00023291"/>
    </source>
</evidence>
<keyword evidence="12" id="KW-0314">Glutamate biosynthesis</keyword>
<comment type="cofactor">
    <cofactor evidence="2">
        <name>[3Fe-4S] cluster</name>
        <dbReference type="ChEBI" id="CHEBI:21137"/>
    </cofactor>
</comment>
<dbReference type="Pfam" id="PF04898">
    <property type="entry name" value="Glu_syn_central"/>
    <property type="match status" value="1"/>
</dbReference>
<keyword evidence="13" id="KW-0003">3Fe-4S</keyword>
<gene>
    <name evidence="17" type="ORF">LCGC14_2766470</name>
</gene>
<organism evidence="17">
    <name type="scientific">marine sediment metagenome</name>
    <dbReference type="NCBI Taxonomy" id="412755"/>
    <lineage>
        <taxon>unclassified sequences</taxon>
        <taxon>metagenomes</taxon>
        <taxon>ecological metagenomes</taxon>
    </lineage>
</organism>
<dbReference type="InterPro" id="IPR050711">
    <property type="entry name" value="ET-N_metabolism_enzyme"/>
</dbReference>
<dbReference type="SUPFAM" id="SSF56235">
    <property type="entry name" value="N-terminal nucleophile aminohydrolases (Ntn hydrolases)"/>
    <property type="match status" value="1"/>
</dbReference>
<dbReference type="InterPro" id="IPR006982">
    <property type="entry name" value="Glu_synth_centr_N"/>
</dbReference>
<evidence type="ECO:0000256" key="11">
    <source>
        <dbReference type="ARBA" id="ARBA00023014"/>
    </source>
</evidence>
<keyword evidence="5" id="KW-0285">Flavoprotein</keyword>
<dbReference type="EMBL" id="LAZR01050999">
    <property type="protein sequence ID" value="KKK86114.1"/>
    <property type="molecule type" value="Genomic_DNA"/>
</dbReference>
<evidence type="ECO:0000256" key="3">
    <source>
        <dbReference type="ARBA" id="ARBA00009716"/>
    </source>
</evidence>
<sequence>MSLLVTTDGLVVMASEAGVVQFPPEKIQRKGRLQPGHMFLVDTVEGRIITDNEIKSKIARQRPYRRWLDQNKIELRGLFDVPKLVHTDTDTLAQRLRLFGYTREELKMILLPMALNAQEPVGSMGNDTPLAVLSDKQKLLFNYFKQLFAQVTNPAIDPLREGLVMSLMNFVGKKPNILDETPEHCRQLKLPHPILANEDIQRLYT</sequence>
<evidence type="ECO:0000256" key="1">
    <source>
        <dbReference type="ARBA" id="ARBA00001917"/>
    </source>
</evidence>
<comment type="caution">
    <text evidence="17">The sequence shown here is derived from an EMBL/GenBank/DDBJ whole genome shotgun (WGS) entry which is preliminary data.</text>
</comment>
<feature type="non-terminal residue" evidence="17">
    <location>
        <position position="205"/>
    </location>
</feature>
<feature type="domain" description="Glutamate synthase central-N" evidence="16">
    <location>
        <begin position="94"/>
        <end position="203"/>
    </location>
</feature>
<accession>A0A0F9B646</accession>
<dbReference type="InterPro" id="IPR013785">
    <property type="entry name" value="Aldolase_TIM"/>
</dbReference>
<keyword evidence="7" id="KW-0479">Metal-binding</keyword>
<dbReference type="SUPFAM" id="SSF51395">
    <property type="entry name" value="FMN-linked oxidoreductases"/>
    <property type="match status" value="1"/>
</dbReference>
<reference evidence="17" key="1">
    <citation type="journal article" date="2015" name="Nature">
        <title>Complex archaea that bridge the gap between prokaryotes and eukaryotes.</title>
        <authorList>
            <person name="Spang A."/>
            <person name="Saw J.H."/>
            <person name="Jorgensen S.L."/>
            <person name="Zaremba-Niedzwiedzka K."/>
            <person name="Martijn J."/>
            <person name="Lind A.E."/>
            <person name="van Eijk R."/>
            <person name="Schleper C."/>
            <person name="Guy L."/>
            <person name="Ettema T.J."/>
        </authorList>
    </citation>
    <scope>NUCLEOTIDE SEQUENCE</scope>
</reference>
<name>A0A0F9B646_9ZZZZ</name>
<evidence type="ECO:0000256" key="5">
    <source>
        <dbReference type="ARBA" id="ARBA00022630"/>
    </source>
</evidence>
<keyword evidence="8" id="KW-0315">Glutamine amidotransferase</keyword>
<evidence type="ECO:0000256" key="4">
    <source>
        <dbReference type="ARBA" id="ARBA00022605"/>
    </source>
</evidence>
<dbReference type="Pfam" id="PF00310">
    <property type="entry name" value="GATase_2"/>
    <property type="match status" value="1"/>
</dbReference>
<evidence type="ECO:0000256" key="9">
    <source>
        <dbReference type="ARBA" id="ARBA00023002"/>
    </source>
</evidence>
<comment type="pathway">
    <text evidence="14">Amino-acid biosynthesis.</text>
</comment>
<evidence type="ECO:0000256" key="7">
    <source>
        <dbReference type="ARBA" id="ARBA00022723"/>
    </source>
</evidence>
<dbReference type="AlphaFoldDB" id="A0A0F9B646"/>
<dbReference type="Gene3D" id="3.20.20.70">
    <property type="entry name" value="Aldolase class I"/>
    <property type="match status" value="1"/>
</dbReference>
<protein>
    <recommendedName>
        <fullName evidence="18">Glutamate synthase central-N domain-containing protein</fullName>
    </recommendedName>
</protein>
<keyword evidence="4" id="KW-0028">Amino-acid biosynthesis</keyword>
<dbReference type="GO" id="GO:0015930">
    <property type="term" value="F:glutamate synthase activity"/>
    <property type="evidence" value="ECO:0007669"/>
    <property type="project" value="InterPro"/>
</dbReference>
<keyword evidence="9" id="KW-0560">Oxidoreductase</keyword>
<keyword evidence="11" id="KW-0411">Iron-sulfur</keyword>
<dbReference type="PANTHER" id="PTHR11938">
    <property type="entry name" value="FAD NADPH DEHYDROGENASE/OXIDOREDUCTASE"/>
    <property type="match status" value="1"/>
</dbReference>
<evidence type="ECO:0000256" key="2">
    <source>
        <dbReference type="ARBA" id="ARBA00001927"/>
    </source>
</evidence>
<proteinExistence type="inferred from homology"/>
<evidence type="ECO:0000259" key="15">
    <source>
        <dbReference type="Pfam" id="PF00310"/>
    </source>
</evidence>
<evidence type="ECO:0000256" key="14">
    <source>
        <dbReference type="ARBA" id="ARBA00029440"/>
    </source>
</evidence>